<accession>S9TVX7</accession>
<dbReference type="EMBL" id="AQPH01000012">
    <property type="protein sequence ID" value="EPY02570.1"/>
    <property type="molecule type" value="Genomic_DNA"/>
</dbReference>
<keyword evidence="1" id="KW-0808">Transferase</keyword>
<dbReference type="PANTHER" id="PTHR43861:SF1">
    <property type="entry name" value="TRANS-ACONITATE 2-METHYLTRANSFERASE"/>
    <property type="match status" value="1"/>
</dbReference>
<dbReference type="GO" id="GO:0032259">
    <property type="term" value="P:methylation"/>
    <property type="evidence" value="ECO:0007669"/>
    <property type="project" value="UniProtKB-KW"/>
</dbReference>
<evidence type="ECO:0000313" key="1">
    <source>
        <dbReference type="EMBL" id="EPY02570.1"/>
    </source>
</evidence>
<protein>
    <submittedName>
        <fullName evidence="1">Type 12 methyltransferase</fullName>
    </submittedName>
</protein>
<keyword evidence="1" id="KW-0489">Methyltransferase</keyword>
<gene>
    <name evidence="1" type="ORF">K678_05126</name>
</gene>
<dbReference type="STRING" id="1316936.K678_05126"/>
<dbReference type="eggNOG" id="COG0500">
    <property type="taxonomic scope" value="Bacteria"/>
</dbReference>
<evidence type="ECO:0000313" key="2">
    <source>
        <dbReference type="Proteomes" id="UP000015350"/>
    </source>
</evidence>
<dbReference type="Gene3D" id="3.40.50.150">
    <property type="entry name" value="Vaccinia Virus protein VP39"/>
    <property type="match status" value="1"/>
</dbReference>
<dbReference type="PANTHER" id="PTHR43861">
    <property type="entry name" value="TRANS-ACONITATE 2-METHYLTRANSFERASE-RELATED"/>
    <property type="match status" value="1"/>
</dbReference>
<dbReference type="OrthoDB" id="9791837at2"/>
<proteinExistence type="predicted"/>
<dbReference type="CDD" id="cd02440">
    <property type="entry name" value="AdoMet_MTases"/>
    <property type="match status" value="1"/>
</dbReference>
<dbReference type="SUPFAM" id="SSF53335">
    <property type="entry name" value="S-adenosyl-L-methionine-dependent methyltransferases"/>
    <property type="match status" value="1"/>
</dbReference>
<dbReference type="Pfam" id="PF13489">
    <property type="entry name" value="Methyltransf_23"/>
    <property type="match status" value="1"/>
</dbReference>
<dbReference type="GO" id="GO:0008168">
    <property type="term" value="F:methyltransferase activity"/>
    <property type="evidence" value="ECO:0007669"/>
    <property type="project" value="UniProtKB-KW"/>
</dbReference>
<comment type="caution">
    <text evidence="1">The sequence shown here is derived from an EMBL/GenBank/DDBJ whole genome shotgun (WGS) entry which is preliminary data.</text>
</comment>
<sequence>MATGGIKESDSNDATLRTYRDHVQDYIDGTAQSVSGATQDWIDAALAGLPDTARLLELGSAFGRDAAYIESHGFALECTDAVPEFVACLQAAGHNARLFNALTDDLNSSYDLIFANAVLLHFTRDEFASVLGKMLRALAPGGRFAFSLKRGEGESWSSAKVGAPRFFCYWEPEPLDSALRRAGFFTWTIDEARTGRAHPDWLYVIARAPG</sequence>
<name>S9TVX7_MAGFU</name>
<dbReference type="AlphaFoldDB" id="S9TVX7"/>
<dbReference type="InterPro" id="IPR029063">
    <property type="entry name" value="SAM-dependent_MTases_sf"/>
</dbReference>
<reference evidence="1 2" key="1">
    <citation type="submission" date="2013-04" db="EMBL/GenBank/DDBJ databases">
        <authorList>
            <person name="Kuznetsov B."/>
            <person name="Ivanovsky R."/>
        </authorList>
    </citation>
    <scope>NUCLEOTIDE SEQUENCE [LARGE SCALE GENOMIC DNA]</scope>
    <source>
        <strain evidence="1 2">MGU-K5</strain>
    </source>
</reference>
<organism evidence="1 2">
    <name type="scientific">Magnetospirillum fulvum MGU-K5</name>
    <dbReference type="NCBI Taxonomy" id="1316936"/>
    <lineage>
        <taxon>Bacteria</taxon>
        <taxon>Pseudomonadati</taxon>
        <taxon>Pseudomonadota</taxon>
        <taxon>Alphaproteobacteria</taxon>
        <taxon>Rhodospirillales</taxon>
        <taxon>Rhodospirillaceae</taxon>
        <taxon>Magnetospirillum</taxon>
    </lineage>
</organism>
<dbReference type="Proteomes" id="UP000015350">
    <property type="component" value="Unassembled WGS sequence"/>
</dbReference>
<dbReference type="RefSeq" id="WP_021131390.1">
    <property type="nucleotide sequence ID" value="NZ_AQPH01000012.1"/>
</dbReference>